<dbReference type="PANTHER" id="PTHR24321:SF8">
    <property type="entry name" value="ESTRADIOL 17-BETA-DEHYDROGENASE 8-RELATED"/>
    <property type="match status" value="1"/>
</dbReference>
<dbReference type="PROSITE" id="PS00061">
    <property type="entry name" value="ADH_SHORT"/>
    <property type="match status" value="1"/>
</dbReference>
<dbReference type="PRINTS" id="PR00080">
    <property type="entry name" value="SDRFAMILY"/>
</dbReference>
<gene>
    <name evidence="6" type="ordered locus">MLP_24360</name>
</gene>
<dbReference type="InterPro" id="IPR057326">
    <property type="entry name" value="KR_dom"/>
</dbReference>
<dbReference type="KEGG" id="mph:MLP_24360"/>
<protein>
    <submittedName>
        <fullName evidence="6">3-alpha-(Or 20-beta)-hydroxysteroid dehydrogenase</fullName>
        <ecNumber evidence="6">1.1.1.53</ecNumber>
    </submittedName>
</protein>
<proteinExistence type="inferred from homology"/>
<dbReference type="EMBL" id="AP012204">
    <property type="protein sequence ID" value="BAK35450.1"/>
    <property type="molecule type" value="Genomic_DNA"/>
</dbReference>
<organism evidence="6 7">
    <name type="scientific">Microlunatus phosphovorus (strain ATCC 700054 / DSM 10555 / JCM 9379 / NBRC 101784 / NCIMB 13414 / VKM Ac-1990 / NM-1)</name>
    <dbReference type="NCBI Taxonomy" id="1032480"/>
    <lineage>
        <taxon>Bacteria</taxon>
        <taxon>Bacillati</taxon>
        <taxon>Actinomycetota</taxon>
        <taxon>Actinomycetes</taxon>
        <taxon>Propionibacteriales</taxon>
        <taxon>Propionibacteriaceae</taxon>
        <taxon>Microlunatus</taxon>
    </lineage>
</organism>
<dbReference type="PRINTS" id="PR00081">
    <property type="entry name" value="GDHRDH"/>
</dbReference>
<dbReference type="PANTHER" id="PTHR24321">
    <property type="entry name" value="DEHYDROGENASES, SHORT CHAIN"/>
    <property type="match status" value="1"/>
</dbReference>
<dbReference type="AlphaFoldDB" id="F5XFP3"/>
<dbReference type="HOGENOM" id="CLU_010194_1_0_11"/>
<keyword evidence="2 6" id="KW-0560">Oxidoreductase</keyword>
<dbReference type="FunFam" id="3.40.50.720:FF:000084">
    <property type="entry name" value="Short-chain dehydrogenase reductase"/>
    <property type="match status" value="1"/>
</dbReference>
<evidence type="ECO:0000313" key="7">
    <source>
        <dbReference type="Proteomes" id="UP000007947"/>
    </source>
</evidence>
<dbReference type="InterPro" id="IPR036291">
    <property type="entry name" value="NAD(P)-bd_dom_sf"/>
</dbReference>
<dbReference type="eggNOG" id="COG1028">
    <property type="taxonomic scope" value="Bacteria"/>
</dbReference>
<dbReference type="STRING" id="1032480.MLP_24360"/>
<accession>F5XFP3</accession>
<dbReference type="RefSeq" id="WP_013863320.1">
    <property type="nucleotide sequence ID" value="NC_015635.1"/>
</dbReference>
<dbReference type="SMART" id="SM00822">
    <property type="entry name" value="PKS_KR"/>
    <property type="match status" value="1"/>
</dbReference>
<dbReference type="Pfam" id="PF13561">
    <property type="entry name" value="adh_short_C2"/>
    <property type="match status" value="1"/>
</dbReference>
<evidence type="ECO:0000313" key="6">
    <source>
        <dbReference type="EMBL" id="BAK35450.1"/>
    </source>
</evidence>
<evidence type="ECO:0000259" key="5">
    <source>
        <dbReference type="SMART" id="SM00822"/>
    </source>
</evidence>
<sequence>MSIQSAEVALVTGGARGQGAAHAEALASAGYHVVIADVRDEDGAQTAEQLQALGLPVRYVHLDVTSESDWLQTVADIEAADGRLSVLVNNAGIIRVTRLLELDLKEWELLQTVNATSVLLGIKAAAPALARGGGGSIINISSTAAHRGAEGYGAYSASKAAILALTRAAALELAADGIRVNSVSPGGVDTPMNLDEPPGGTSSGAPLGRRARADEISPLVVFLAGDGASYVTGADYLVDGGVTVR</sequence>
<dbReference type="InterPro" id="IPR002347">
    <property type="entry name" value="SDR_fam"/>
</dbReference>
<comment type="similarity">
    <text evidence="1">Belongs to the short-chain dehydrogenases/reductases (SDR) family.</text>
</comment>
<reference evidence="6 7" key="1">
    <citation type="submission" date="2011-05" db="EMBL/GenBank/DDBJ databases">
        <title>Whole genome sequence of Microlunatus phosphovorus NM-1.</title>
        <authorList>
            <person name="Hosoyama A."/>
            <person name="Sasaki K."/>
            <person name="Harada T."/>
            <person name="Igarashi R."/>
            <person name="Kawakoshi A."/>
            <person name="Sasagawa M."/>
            <person name="Fukada J."/>
            <person name="Nakamura S."/>
            <person name="Katano Y."/>
            <person name="Hanada S."/>
            <person name="Kamagata Y."/>
            <person name="Nakamura N."/>
            <person name="Yamazaki S."/>
            <person name="Fujita N."/>
        </authorList>
    </citation>
    <scope>NUCLEOTIDE SEQUENCE [LARGE SCALE GENOMIC DNA]</scope>
    <source>
        <strain evidence="7">ATCC 700054 / DSM 10555 / JCM 9379 / NBRC 101784 / NCIMB 13414 / VKM Ac-1990 / NM-1</strain>
    </source>
</reference>
<dbReference type="Gene3D" id="3.40.50.720">
    <property type="entry name" value="NAD(P)-binding Rossmann-like Domain"/>
    <property type="match status" value="1"/>
</dbReference>
<keyword evidence="3" id="KW-0520">NAD</keyword>
<evidence type="ECO:0000256" key="4">
    <source>
        <dbReference type="SAM" id="MobiDB-lite"/>
    </source>
</evidence>
<feature type="region of interest" description="Disordered" evidence="4">
    <location>
        <begin position="186"/>
        <end position="208"/>
    </location>
</feature>
<evidence type="ECO:0000256" key="1">
    <source>
        <dbReference type="ARBA" id="ARBA00006484"/>
    </source>
</evidence>
<dbReference type="Proteomes" id="UP000007947">
    <property type="component" value="Chromosome"/>
</dbReference>
<evidence type="ECO:0000256" key="3">
    <source>
        <dbReference type="ARBA" id="ARBA00023027"/>
    </source>
</evidence>
<dbReference type="SUPFAM" id="SSF51735">
    <property type="entry name" value="NAD(P)-binding Rossmann-fold domains"/>
    <property type="match status" value="1"/>
</dbReference>
<dbReference type="OrthoDB" id="3542748at2"/>
<name>F5XFP3_MICPN</name>
<dbReference type="InterPro" id="IPR020904">
    <property type="entry name" value="Sc_DH/Rdtase_CS"/>
</dbReference>
<evidence type="ECO:0000256" key="2">
    <source>
        <dbReference type="ARBA" id="ARBA00023002"/>
    </source>
</evidence>
<dbReference type="GO" id="GO:0047044">
    <property type="term" value="F:androstan-3-alpha,17-beta-diol dehydrogenase (NAD+) activity"/>
    <property type="evidence" value="ECO:0007669"/>
    <property type="project" value="UniProtKB-EC"/>
</dbReference>
<feature type="domain" description="Ketoreductase" evidence="5">
    <location>
        <begin position="7"/>
        <end position="186"/>
    </location>
</feature>
<keyword evidence="7" id="KW-1185">Reference proteome</keyword>
<dbReference type="EC" id="1.1.1.53" evidence="6"/>
<dbReference type="CDD" id="cd05233">
    <property type="entry name" value="SDR_c"/>
    <property type="match status" value="1"/>
</dbReference>